<dbReference type="InterPro" id="IPR051274">
    <property type="entry name" value="3-5_Exoribonuclease"/>
</dbReference>
<dbReference type="InterPro" id="IPR047201">
    <property type="entry name" value="ERI-1_3'hExo-like"/>
</dbReference>
<feature type="domain" description="Exonuclease" evidence="4">
    <location>
        <begin position="7"/>
        <end position="184"/>
    </location>
</feature>
<keyword evidence="6" id="KW-1185">Reference proteome</keyword>
<dbReference type="GO" id="GO:0003676">
    <property type="term" value="F:nucleic acid binding"/>
    <property type="evidence" value="ECO:0007669"/>
    <property type="project" value="InterPro"/>
</dbReference>
<evidence type="ECO:0000256" key="2">
    <source>
        <dbReference type="ARBA" id="ARBA00022801"/>
    </source>
</evidence>
<dbReference type="InterPro" id="IPR036397">
    <property type="entry name" value="RNaseH_sf"/>
</dbReference>
<dbReference type="InterPro" id="IPR012337">
    <property type="entry name" value="RNaseH-like_sf"/>
</dbReference>
<gene>
    <name evidence="5" type="ORF">H0921_14505</name>
</gene>
<dbReference type="Gene3D" id="3.30.420.10">
    <property type="entry name" value="Ribonuclease H-like superfamily/Ribonuclease H"/>
    <property type="match status" value="1"/>
</dbReference>
<evidence type="ECO:0000256" key="1">
    <source>
        <dbReference type="ARBA" id="ARBA00022722"/>
    </source>
</evidence>
<comment type="caution">
    <text evidence="5">The sequence shown here is derived from an EMBL/GenBank/DDBJ whole genome shotgun (WGS) entry which is preliminary data.</text>
</comment>
<accession>A0A7V8VG21</accession>
<dbReference type="PANTHER" id="PTHR23044:SF61">
    <property type="entry name" value="3'-5' EXORIBONUCLEASE 1-RELATED"/>
    <property type="match status" value="1"/>
</dbReference>
<evidence type="ECO:0000259" key="4">
    <source>
        <dbReference type="SMART" id="SM00479"/>
    </source>
</evidence>
<protein>
    <submittedName>
        <fullName evidence="5">Exonuclease domain-containing protein</fullName>
    </submittedName>
</protein>
<dbReference type="PANTHER" id="PTHR23044">
    <property type="entry name" value="3'-5' EXONUCLEASE ERI1-RELATED"/>
    <property type="match status" value="1"/>
</dbReference>
<dbReference type="RefSeq" id="WP_194539229.1">
    <property type="nucleotide sequence ID" value="NZ_JACEFB010000013.1"/>
</dbReference>
<dbReference type="AlphaFoldDB" id="A0A7V8VG21"/>
<dbReference type="SUPFAM" id="SSF53098">
    <property type="entry name" value="Ribonuclease H-like"/>
    <property type="match status" value="1"/>
</dbReference>
<keyword evidence="1" id="KW-0540">Nuclease</keyword>
<evidence type="ECO:0000313" key="6">
    <source>
        <dbReference type="Proteomes" id="UP000542342"/>
    </source>
</evidence>
<evidence type="ECO:0000256" key="3">
    <source>
        <dbReference type="ARBA" id="ARBA00022839"/>
    </source>
</evidence>
<dbReference type="SMART" id="SM00479">
    <property type="entry name" value="EXOIII"/>
    <property type="match status" value="1"/>
</dbReference>
<keyword evidence="3 5" id="KW-0269">Exonuclease</keyword>
<dbReference type="InterPro" id="IPR013520">
    <property type="entry name" value="Ribonucl_H"/>
</dbReference>
<proteinExistence type="predicted"/>
<organism evidence="5 6">
    <name type="scientific">Thermogemmata fonticola</name>
    <dbReference type="NCBI Taxonomy" id="2755323"/>
    <lineage>
        <taxon>Bacteria</taxon>
        <taxon>Pseudomonadati</taxon>
        <taxon>Planctomycetota</taxon>
        <taxon>Planctomycetia</taxon>
        <taxon>Gemmatales</taxon>
        <taxon>Gemmataceae</taxon>
        <taxon>Thermogemmata</taxon>
    </lineage>
</organism>
<reference evidence="5 6" key="1">
    <citation type="submission" date="2020-07" db="EMBL/GenBank/DDBJ databases">
        <title>Thermogemmata thermophila gen. nov., sp. nov., a novel moderate thermophilic planctomycete from a Kamchatka hot spring.</title>
        <authorList>
            <person name="Elcheninov A.G."/>
            <person name="Podosokorskaya O.A."/>
            <person name="Kovaleva O.L."/>
            <person name="Novikov A."/>
            <person name="Bonch-Osmolovskaya E.A."/>
            <person name="Toshchakov S.V."/>
            <person name="Kublanov I.V."/>
        </authorList>
    </citation>
    <scope>NUCLEOTIDE SEQUENCE [LARGE SCALE GENOMIC DNA]</scope>
    <source>
        <strain evidence="5 6">2918</strain>
    </source>
</reference>
<name>A0A7V8VG21_9BACT</name>
<keyword evidence="2" id="KW-0378">Hydrolase</keyword>
<dbReference type="EMBL" id="JACEFB010000013">
    <property type="protein sequence ID" value="MBA2227368.1"/>
    <property type="molecule type" value="Genomic_DNA"/>
</dbReference>
<evidence type="ECO:0000313" key="5">
    <source>
        <dbReference type="EMBL" id="MBA2227368.1"/>
    </source>
</evidence>
<dbReference type="GO" id="GO:0006259">
    <property type="term" value="P:DNA metabolic process"/>
    <property type="evidence" value="ECO:0007669"/>
    <property type="project" value="UniProtKB-ARBA"/>
</dbReference>
<dbReference type="CDD" id="cd06133">
    <property type="entry name" value="ERI-1_3'hExo_like"/>
    <property type="match status" value="1"/>
</dbReference>
<sequence length="184" mass="20737">MRIAYAYYLMADLEATCAEDGTIPPQEMEIIEIGAVLQSARTFEIVSEFQTLVRPVRHPELTPFCTQLTGITPADIAQAPPFPEALEAMKRWLSPFSDWLFCSWGDYDRKQFLQDCAFHGVAYPFSSGHLNLKAELSRVLGLPKRLSLGEALRYLGMEFEGSPHRGLDDARNIARIVRRVCQGV</sequence>
<dbReference type="Proteomes" id="UP000542342">
    <property type="component" value="Unassembled WGS sequence"/>
</dbReference>
<dbReference type="Pfam" id="PF00929">
    <property type="entry name" value="RNase_T"/>
    <property type="match status" value="1"/>
</dbReference>
<dbReference type="GO" id="GO:0000175">
    <property type="term" value="F:3'-5'-RNA exonuclease activity"/>
    <property type="evidence" value="ECO:0007669"/>
    <property type="project" value="InterPro"/>
</dbReference>